<sequence>MTEKTKNGIQYTWEIVSENGAGFILFPEPHHTREDIDAALSELRHDRDVVRLRVATVDDWDERYRKEIFSHPLVGKLRWFEINDDPRIINHERRKGTSAEDYVNRFVLPFKECVKAINTACYGKDIVH</sequence>
<name>A0A562T2D2_CHIJA</name>
<dbReference type="OrthoDB" id="793858at2"/>
<reference evidence="1 2" key="1">
    <citation type="journal article" date="2013" name="Stand. Genomic Sci.">
        <title>Genomic Encyclopedia of Type Strains, Phase I: The one thousand microbial genomes (KMG-I) project.</title>
        <authorList>
            <person name="Kyrpides N.C."/>
            <person name="Woyke T."/>
            <person name="Eisen J.A."/>
            <person name="Garrity G."/>
            <person name="Lilburn T.G."/>
            <person name="Beck B.J."/>
            <person name="Whitman W.B."/>
            <person name="Hugenholtz P."/>
            <person name="Klenk H.P."/>
        </authorList>
    </citation>
    <scope>NUCLEOTIDE SEQUENCE [LARGE SCALE GENOMIC DNA]</scope>
    <source>
        <strain evidence="1 2">DSM 13484</strain>
    </source>
</reference>
<dbReference type="AlphaFoldDB" id="A0A562T2D2"/>
<keyword evidence="2" id="KW-1185">Reference proteome</keyword>
<evidence type="ECO:0000313" key="1">
    <source>
        <dbReference type="EMBL" id="TWI87821.1"/>
    </source>
</evidence>
<dbReference type="EMBL" id="VLLG01000003">
    <property type="protein sequence ID" value="TWI87821.1"/>
    <property type="molecule type" value="Genomic_DNA"/>
</dbReference>
<protein>
    <submittedName>
        <fullName evidence="1">Uncharacterized protein</fullName>
    </submittedName>
</protein>
<proteinExistence type="predicted"/>
<comment type="caution">
    <text evidence="1">The sequence shown here is derived from an EMBL/GenBank/DDBJ whole genome shotgun (WGS) entry which is preliminary data.</text>
</comment>
<gene>
    <name evidence="1" type="ORF">LX66_1892</name>
</gene>
<dbReference type="RefSeq" id="WP_145712288.1">
    <property type="nucleotide sequence ID" value="NZ_BAAAFY010000001.1"/>
</dbReference>
<dbReference type="Proteomes" id="UP000316778">
    <property type="component" value="Unassembled WGS sequence"/>
</dbReference>
<organism evidence="1 2">
    <name type="scientific">Chitinophaga japonensis</name>
    <name type="common">Flexibacter japonensis</name>
    <dbReference type="NCBI Taxonomy" id="104662"/>
    <lineage>
        <taxon>Bacteria</taxon>
        <taxon>Pseudomonadati</taxon>
        <taxon>Bacteroidota</taxon>
        <taxon>Chitinophagia</taxon>
        <taxon>Chitinophagales</taxon>
        <taxon>Chitinophagaceae</taxon>
        <taxon>Chitinophaga</taxon>
    </lineage>
</organism>
<accession>A0A562T2D2</accession>
<evidence type="ECO:0000313" key="2">
    <source>
        <dbReference type="Proteomes" id="UP000316778"/>
    </source>
</evidence>